<feature type="compositionally biased region" description="Basic residues" evidence="2">
    <location>
        <begin position="162"/>
        <end position="179"/>
    </location>
</feature>
<feature type="region of interest" description="Disordered" evidence="2">
    <location>
        <begin position="391"/>
        <end position="412"/>
    </location>
</feature>
<feature type="compositionally biased region" description="Polar residues" evidence="2">
    <location>
        <begin position="141"/>
        <end position="161"/>
    </location>
</feature>
<feature type="compositionally biased region" description="Basic residues" evidence="2">
    <location>
        <begin position="21"/>
        <end position="35"/>
    </location>
</feature>
<dbReference type="KEGG" id="lak:106166883"/>
<proteinExistence type="predicted"/>
<feature type="region of interest" description="Disordered" evidence="2">
    <location>
        <begin position="140"/>
        <end position="212"/>
    </location>
</feature>
<evidence type="ECO:0000256" key="2">
    <source>
        <dbReference type="SAM" id="MobiDB-lite"/>
    </source>
</evidence>
<gene>
    <name evidence="4" type="primary">LOC106166883</name>
</gene>
<dbReference type="AlphaFoldDB" id="A0A1S3ITY7"/>
<reference evidence="4" key="1">
    <citation type="submission" date="2025-08" db="UniProtKB">
        <authorList>
            <consortium name="RefSeq"/>
        </authorList>
    </citation>
    <scope>IDENTIFICATION</scope>
    <source>
        <tissue evidence="4">Gonads</tissue>
    </source>
</reference>
<feature type="region of interest" description="Disordered" evidence="2">
    <location>
        <begin position="1"/>
        <end position="110"/>
    </location>
</feature>
<evidence type="ECO:0000256" key="1">
    <source>
        <dbReference type="SAM" id="Coils"/>
    </source>
</evidence>
<feature type="region of interest" description="Disordered" evidence="2">
    <location>
        <begin position="275"/>
        <end position="294"/>
    </location>
</feature>
<evidence type="ECO:0000313" key="3">
    <source>
        <dbReference type="Proteomes" id="UP000085678"/>
    </source>
</evidence>
<feature type="compositionally biased region" description="Low complexity" evidence="2">
    <location>
        <begin position="182"/>
        <end position="194"/>
    </location>
</feature>
<organism evidence="3 4">
    <name type="scientific">Lingula anatina</name>
    <name type="common">Brachiopod</name>
    <name type="synonym">Lingula unguis</name>
    <dbReference type="NCBI Taxonomy" id="7574"/>
    <lineage>
        <taxon>Eukaryota</taxon>
        <taxon>Metazoa</taxon>
        <taxon>Spiralia</taxon>
        <taxon>Lophotrochozoa</taxon>
        <taxon>Brachiopoda</taxon>
        <taxon>Linguliformea</taxon>
        <taxon>Lingulata</taxon>
        <taxon>Lingulida</taxon>
        <taxon>Linguloidea</taxon>
        <taxon>Lingulidae</taxon>
        <taxon>Lingula</taxon>
    </lineage>
</organism>
<name>A0A1S3ITY7_LINAN</name>
<dbReference type="Proteomes" id="UP000085678">
    <property type="component" value="Unplaced"/>
</dbReference>
<feature type="coiled-coil region" evidence="1">
    <location>
        <begin position="112"/>
        <end position="139"/>
    </location>
</feature>
<keyword evidence="1" id="KW-0175">Coiled coil</keyword>
<accession>A0A1S3ITY7</accession>
<feature type="compositionally biased region" description="Basic and acidic residues" evidence="2">
    <location>
        <begin position="81"/>
        <end position="110"/>
    </location>
</feature>
<evidence type="ECO:0000313" key="4">
    <source>
        <dbReference type="RefSeq" id="XP_013400999.1"/>
    </source>
</evidence>
<feature type="compositionally biased region" description="Basic residues" evidence="2">
    <location>
        <begin position="1"/>
        <end position="11"/>
    </location>
</feature>
<keyword evidence="3" id="KW-1185">Reference proteome</keyword>
<dbReference type="RefSeq" id="XP_013400999.1">
    <property type="nucleotide sequence ID" value="XM_013545545.1"/>
</dbReference>
<dbReference type="GeneID" id="106166883"/>
<dbReference type="InParanoid" id="A0A1S3ITY7"/>
<feature type="compositionally biased region" description="Basic and acidic residues" evidence="2">
    <location>
        <begin position="43"/>
        <end position="57"/>
    </location>
</feature>
<protein>
    <submittedName>
        <fullName evidence="4">Uncharacterized protein LOC106166883</fullName>
    </submittedName>
</protein>
<sequence length="423" mass="46289">MGARQGKHTSTRHYNDSQHHRESRQHQQQHVHRTGRVTSSSDDEARQVIDHFDRVVERSASSTSRDSPKMVRKPVQTGGEVVEKTLEVRRYHSKHDSSDEDYQARRKQEQMEKMTLAEQVKLRDEVENLKEQVEQLKFASLQRNTQPQQTVIETTTSTSHQNRSKRHGEKKRKHRRHKKSDTSSATDSSASSSDEVTQVKAKEVSSMEVAKSNVDDHHKLMVTHHTLDRHGQMNQIETFGNYDTRPPPPLPLAEATAAGGQRVTKSAYSKVIKTSTSGGGNTGQIVSSGSGGAAVKGKSLKLVSSTGGPTYDCEGNPVSLSPESSTYSHAMYGGGTTGSSGYVSSTYGTTDRSGTGLRVVSASGATAIDSEGRLINDGTSARSVQSTSSYQYAGANGHGDPRYPHRRGSVRQPPCLRGLYVKT</sequence>